<gene>
    <name evidence="1" type="ORF">ACFFU4_07815</name>
</gene>
<proteinExistence type="predicted"/>
<protein>
    <submittedName>
        <fullName evidence="1">Uncharacterized protein</fullName>
    </submittedName>
</protein>
<organism evidence="1 2">
    <name type="scientific">Roseovarius ramblicola</name>
    <dbReference type="NCBI Taxonomy" id="2022336"/>
    <lineage>
        <taxon>Bacteria</taxon>
        <taxon>Pseudomonadati</taxon>
        <taxon>Pseudomonadota</taxon>
        <taxon>Alphaproteobacteria</taxon>
        <taxon>Rhodobacterales</taxon>
        <taxon>Roseobacteraceae</taxon>
        <taxon>Roseovarius</taxon>
    </lineage>
</organism>
<name>A0ABV5I0R2_9RHOB</name>
<sequence>MLIAMCAVCENVVHKPVSVARIPDLERLLDLTITRHPPSKGPMGKEA</sequence>
<dbReference type="Proteomes" id="UP001589670">
    <property type="component" value="Unassembled WGS sequence"/>
</dbReference>
<keyword evidence="2" id="KW-1185">Reference proteome</keyword>
<dbReference type="EMBL" id="JBHMEC010000011">
    <property type="protein sequence ID" value="MFB9149651.1"/>
    <property type="molecule type" value="Genomic_DNA"/>
</dbReference>
<dbReference type="RefSeq" id="WP_377068771.1">
    <property type="nucleotide sequence ID" value="NZ_JBHMEC010000011.1"/>
</dbReference>
<comment type="caution">
    <text evidence="1">The sequence shown here is derived from an EMBL/GenBank/DDBJ whole genome shotgun (WGS) entry which is preliminary data.</text>
</comment>
<reference evidence="1 2" key="1">
    <citation type="submission" date="2024-09" db="EMBL/GenBank/DDBJ databases">
        <authorList>
            <person name="Sun Q."/>
            <person name="Mori K."/>
        </authorList>
    </citation>
    <scope>NUCLEOTIDE SEQUENCE [LARGE SCALE GENOMIC DNA]</scope>
    <source>
        <strain evidence="1 2">CECT 9424</strain>
    </source>
</reference>
<evidence type="ECO:0000313" key="2">
    <source>
        <dbReference type="Proteomes" id="UP001589670"/>
    </source>
</evidence>
<accession>A0ABV5I0R2</accession>
<evidence type="ECO:0000313" key="1">
    <source>
        <dbReference type="EMBL" id="MFB9149651.1"/>
    </source>
</evidence>